<feature type="transmembrane region" description="Helical" evidence="1">
    <location>
        <begin position="210"/>
        <end position="232"/>
    </location>
</feature>
<feature type="transmembrane region" description="Helical" evidence="1">
    <location>
        <begin position="253"/>
        <end position="276"/>
    </location>
</feature>
<dbReference type="Gene3D" id="1.20.1070.10">
    <property type="entry name" value="Rhodopsin 7-helix transmembrane proteins"/>
    <property type="match status" value="1"/>
</dbReference>
<dbReference type="PANTHER" id="PTHR47154:SF2">
    <property type="entry name" value="G-PROTEIN COUPLED RECEPTOR MTH-RELATED"/>
    <property type="match status" value="1"/>
</dbReference>
<reference evidence="2 3" key="1">
    <citation type="submission" date="2015-04" db="EMBL/GenBank/DDBJ databases">
        <authorList>
            <person name="Syromyatnikov M.Y."/>
            <person name="Popov V.N."/>
        </authorList>
    </citation>
    <scope>NUCLEOTIDE SEQUENCE [LARGE SCALE GENOMIC DNA]</scope>
</reference>
<keyword evidence="1" id="KW-1133">Transmembrane helix</keyword>
<dbReference type="PANTHER" id="PTHR47154">
    <property type="entry name" value="G-PROTEIN COUPLED RECEPTOR MTH-RELATED"/>
    <property type="match status" value="1"/>
</dbReference>
<feature type="transmembrane region" description="Helical" evidence="1">
    <location>
        <begin position="336"/>
        <end position="354"/>
    </location>
</feature>
<dbReference type="InterPro" id="IPR051384">
    <property type="entry name" value="Mth_GPCR"/>
</dbReference>
<dbReference type="EMBL" id="CVRI01000039">
    <property type="protein sequence ID" value="CRK94556.1"/>
    <property type="molecule type" value="Genomic_DNA"/>
</dbReference>
<feature type="transmembrane region" description="Helical" evidence="1">
    <location>
        <begin position="150"/>
        <end position="168"/>
    </location>
</feature>
<dbReference type="Proteomes" id="UP000183832">
    <property type="component" value="Unassembled WGS sequence"/>
</dbReference>
<dbReference type="OrthoDB" id="8024228at2759"/>
<dbReference type="STRING" id="568069.A0A1J1I4N3"/>
<gene>
    <name evidence="2" type="ORF">CLUMA_CG008058</name>
</gene>
<evidence type="ECO:0000256" key="1">
    <source>
        <dbReference type="SAM" id="Phobius"/>
    </source>
</evidence>
<dbReference type="AlphaFoldDB" id="A0A1J1I4N3"/>
<dbReference type="GO" id="GO:0005886">
    <property type="term" value="C:plasma membrane"/>
    <property type="evidence" value="ECO:0007669"/>
    <property type="project" value="TreeGrafter"/>
</dbReference>
<name>A0A1J1I4N3_9DIPT</name>
<evidence type="ECO:0000313" key="3">
    <source>
        <dbReference type="Proteomes" id="UP000183832"/>
    </source>
</evidence>
<feature type="transmembrane region" description="Helical" evidence="1">
    <location>
        <begin position="288"/>
        <end position="316"/>
    </location>
</feature>
<protein>
    <submittedName>
        <fullName evidence="2">CLUMA_CG008058, isoform A</fullName>
    </submittedName>
</protein>
<proteinExistence type="predicted"/>
<feature type="transmembrane region" description="Helical" evidence="1">
    <location>
        <begin position="180"/>
        <end position="198"/>
    </location>
</feature>
<keyword evidence="1" id="KW-0812">Transmembrane</keyword>
<dbReference type="GO" id="GO:0008528">
    <property type="term" value="F:G protein-coupled peptide receptor activity"/>
    <property type="evidence" value="ECO:0007669"/>
    <property type="project" value="TreeGrafter"/>
</dbReference>
<sequence>MFKKRYFIWFTVFIYIVLLFITVFIPHQDDRIDNSCTNDICIRFCCKNSVTCNDEFIRSNFNASFIPKFDDYDDNENDTRSFRILYEMPSCDNLIPIEQWEISKYDGIKTGDEHIYEDYCFEDTKVGDEIRWKVLSCSKAKSFFKMETNLILRIISEMTFLAVLLIYVYLNKWKTLDGRIVIMFVSSLASEFFFRQIVFYDDTNNKIMEVITFLMEVASIVSTLLWMSVMIFDIWLNFKNLDSATDGMKRFKFYCAYVFSIIVLQITSLSEAYIFYYRRWLKQLVRVIIDILLFTYLVTICLEIIFLVGTAVKIFLISKATNHVGHAKFEDEKKRFWMCLSAFGIIVMIPFTNIFPLLSPYERNKFLNEITNCFSAFVLFFIFILMDKNIRQRLFHKRSINHERLSSTASSI</sequence>
<feature type="transmembrane region" description="Helical" evidence="1">
    <location>
        <begin position="366"/>
        <end position="386"/>
    </location>
</feature>
<feature type="transmembrane region" description="Helical" evidence="1">
    <location>
        <begin position="7"/>
        <end position="25"/>
    </location>
</feature>
<accession>A0A1J1I4N3</accession>
<organism evidence="2 3">
    <name type="scientific">Clunio marinus</name>
    <dbReference type="NCBI Taxonomy" id="568069"/>
    <lineage>
        <taxon>Eukaryota</taxon>
        <taxon>Metazoa</taxon>
        <taxon>Ecdysozoa</taxon>
        <taxon>Arthropoda</taxon>
        <taxon>Hexapoda</taxon>
        <taxon>Insecta</taxon>
        <taxon>Pterygota</taxon>
        <taxon>Neoptera</taxon>
        <taxon>Endopterygota</taxon>
        <taxon>Diptera</taxon>
        <taxon>Nematocera</taxon>
        <taxon>Chironomoidea</taxon>
        <taxon>Chironomidae</taxon>
        <taxon>Clunio</taxon>
    </lineage>
</organism>
<keyword evidence="1" id="KW-0472">Membrane</keyword>
<keyword evidence="3" id="KW-1185">Reference proteome</keyword>
<evidence type="ECO:0000313" key="2">
    <source>
        <dbReference type="EMBL" id="CRK94556.1"/>
    </source>
</evidence>